<gene>
    <name evidence="1" type="ORF">HK097_000629</name>
</gene>
<accession>A0AAD5S7W8</accession>
<dbReference type="EMBL" id="JADGJD010001112">
    <property type="protein sequence ID" value="KAJ3046694.1"/>
    <property type="molecule type" value="Genomic_DNA"/>
</dbReference>
<evidence type="ECO:0000313" key="2">
    <source>
        <dbReference type="Proteomes" id="UP001212841"/>
    </source>
</evidence>
<dbReference type="AlphaFoldDB" id="A0AAD5S7W8"/>
<sequence>MNTADFEILFDRIDEVGSEEWLNADVGFLVRYSASLKVVLNPQVRIVSSYAQMMSRWTQKEVTGFDLSFIFLESGAFKLSEPNYKDPGKIRDICNAKGLVFLVHTGDHWVVVGIDKNDR</sequence>
<dbReference type="Proteomes" id="UP001212841">
    <property type="component" value="Unassembled WGS sequence"/>
</dbReference>
<name>A0AAD5S7W8_9FUNG</name>
<organism evidence="1 2">
    <name type="scientific">Rhizophlyctis rosea</name>
    <dbReference type="NCBI Taxonomy" id="64517"/>
    <lineage>
        <taxon>Eukaryota</taxon>
        <taxon>Fungi</taxon>
        <taxon>Fungi incertae sedis</taxon>
        <taxon>Chytridiomycota</taxon>
        <taxon>Chytridiomycota incertae sedis</taxon>
        <taxon>Chytridiomycetes</taxon>
        <taxon>Rhizophlyctidales</taxon>
        <taxon>Rhizophlyctidaceae</taxon>
        <taxon>Rhizophlyctis</taxon>
    </lineage>
</organism>
<reference evidence="1" key="1">
    <citation type="submission" date="2020-05" db="EMBL/GenBank/DDBJ databases">
        <title>Phylogenomic resolution of chytrid fungi.</title>
        <authorList>
            <person name="Stajich J.E."/>
            <person name="Amses K."/>
            <person name="Simmons R."/>
            <person name="Seto K."/>
            <person name="Myers J."/>
            <person name="Bonds A."/>
            <person name="Quandt C.A."/>
            <person name="Barry K."/>
            <person name="Liu P."/>
            <person name="Grigoriev I."/>
            <person name="Longcore J.E."/>
            <person name="James T.Y."/>
        </authorList>
    </citation>
    <scope>NUCLEOTIDE SEQUENCE</scope>
    <source>
        <strain evidence="1">JEL0318</strain>
    </source>
</reference>
<evidence type="ECO:0000313" key="1">
    <source>
        <dbReference type="EMBL" id="KAJ3046694.1"/>
    </source>
</evidence>
<proteinExistence type="predicted"/>
<comment type="caution">
    <text evidence="1">The sequence shown here is derived from an EMBL/GenBank/DDBJ whole genome shotgun (WGS) entry which is preliminary data.</text>
</comment>
<protein>
    <submittedName>
        <fullName evidence="1">Uncharacterized protein</fullName>
    </submittedName>
</protein>
<keyword evidence="2" id="KW-1185">Reference proteome</keyword>